<dbReference type="PROSITE" id="PS00477">
    <property type="entry name" value="ALPHA_2_MACROGLOBULIN"/>
    <property type="match status" value="1"/>
</dbReference>
<dbReference type="PANTHER" id="PTHR11412:SF171">
    <property type="entry name" value="PREGNANCY ZONE PROTEIN-LIKE PROTEIN"/>
    <property type="match status" value="1"/>
</dbReference>
<dbReference type="Proteomes" id="UP001152320">
    <property type="component" value="Chromosome 14"/>
</dbReference>
<feature type="disulfide bond" evidence="10">
    <location>
        <begin position="772"/>
        <end position="779"/>
    </location>
</feature>
<dbReference type="Pfam" id="PF07703">
    <property type="entry name" value="A2M_BRD"/>
    <property type="match status" value="1"/>
</dbReference>
<keyword evidence="8" id="KW-0325">Glycoprotein</keyword>
<feature type="domain" description="Thyroglobulin type-1" evidence="14">
    <location>
        <begin position="589"/>
        <end position="654"/>
    </location>
</feature>
<dbReference type="InterPro" id="IPR002890">
    <property type="entry name" value="MG2"/>
</dbReference>
<evidence type="ECO:0000256" key="6">
    <source>
        <dbReference type="ARBA" id="ARBA00022900"/>
    </source>
</evidence>
<dbReference type="Gene3D" id="2.10.25.10">
    <property type="entry name" value="Laminin"/>
    <property type="match status" value="1"/>
</dbReference>
<keyword evidence="6" id="KW-0722">Serine protease inhibitor</keyword>
<dbReference type="SMART" id="SM01359">
    <property type="entry name" value="A2M_N_2"/>
    <property type="match status" value="1"/>
</dbReference>
<evidence type="ECO:0000256" key="5">
    <source>
        <dbReference type="ARBA" id="ARBA00022729"/>
    </source>
</evidence>
<dbReference type="CDD" id="cd02897">
    <property type="entry name" value="A2M_2"/>
    <property type="match status" value="1"/>
</dbReference>
<dbReference type="PANTHER" id="PTHR11412">
    <property type="entry name" value="MACROGLOBULIN / COMPLEMENT"/>
    <property type="match status" value="1"/>
</dbReference>
<dbReference type="FunFam" id="2.60.40.1930:FF:000001">
    <property type="entry name" value="CD109 isoform 3"/>
    <property type="match status" value="1"/>
</dbReference>
<dbReference type="InterPro" id="IPR018097">
    <property type="entry name" value="EGF_Ca-bd_CS"/>
</dbReference>
<dbReference type="EMBL" id="JAIZAY010000014">
    <property type="protein sequence ID" value="KAJ8029030.1"/>
    <property type="molecule type" value="Genomic_DNA"/>
</dbReference>
<dbReference type="InterPro" id="IPR041813">
    <property type="entry name" value="A2M_TED"/>
</dbReference>
<accession>A0A9Q1BM83</accession>
<feature type="domain" description="EGF-like" evidence="13">
    <location>
        <begin position="1840"/>
        <end position="1878"/>
    </location>
</feature>
<comment type="caution">
    <text evidence="9">Lacks conserved residue(s) required for the propagation of feature annotation.</text>
</comment>
<dbReference type="InterPro" id="IPR000152">
    <property type="entry name" value="EGF-type_Asp/Asn_hydroxyl_site"/>
</dbReference>
<keyword evidence="16" id="KW-1185">Reference proteome</keyword>
<dbReference type="Gene3D" id="1.50.10.20">
    <property type="match status" value="1"/>
</dbReference>
<gene>
    <name evidence="15" type="ORF">HOLleu_28315</name>
</gene>
<dbReference type="Gene3D" id="2.60.40.1940">
    <property type="match status" value="1"/>
</dbReference>
<dbReference type="OrthoDB" id="9998011at2759"/>
<evidence type="ECO:0000313" key="15">
    <source>
        <dbReference type="EMBL" id="KAJ8029030.1"/>
    </source>
</evidence>
<evidence type="ECO:0000256" key="10">
    <source>
        <dbReference type="PROSITE-ProRule" id="PRU00500"/>
    </source>
</evidence>
<evidence type="ECO:0000256" key="7">
    <source>
        <dbReference type="ARBA" id="ARBA00023157"/>
    </source>
</evidence>
<dbReference type="Gene3D" id="2.60.40.1930">
    <property type="match status" value="2"/>
</dbReference>
<dbReference type="InterPro" id="IPR001599">
    <property type="entry name" value="Macroglobln_a2"/>
</dbReference>
<dbReference type="Pfam" id="PF00207">
    <property type="entry name" value="A2M"/>
    <property type="match status" value="1"/>
</dbReference>
<dbReference type="PROSITE" id="PS00484">
    <property type="entry name" value="THYROGLOBULIN_1_1"/>
    <property type="match status" value="2"/>
</dbReference>
<feature type="region of interest" description="Disordered" evidence="11">
    <location>
        <begin position="641"/>
        <end position="660"/>
    </location>
</feature>
<dbReference type="GO" id="GO:0005509">
    <property type="term" value="F:calcium ion binding"/>
    <property type="evidence" value="ECO:0007669"/>
    <property type="project" value="InterPro"/>
</dbReference>
<feature type="signal peptide" evidence="12">
    <location>
        <begin position="1"/>
        <end position="19"/>
    </location>
</feature>
<evidence type="ECO:0000259" key="13">
    <source>
        <dbReference type="PROSITE" id="PS50026"/>
    </source>
</evidence>
<dbReference type="InterPro" id="IPR009048">
    <property type="entry name" value="A-macroglobulin_rcpt-bd"/>
</dbReference>
<dbReference type="PROSITE" id="PS00010">
    <property type="entry name" value="ASX_HYDROXYL"/>
    <property type="match status" value="1"/>
</dbReference>
<dbReference type="InterPro" id="IPR008930">
    <property type="entry name" value="Terpenoid_cyclase/PrenylTrfase"/>
</dbReference>
<dbReference type="Pfam" id="PF01835">
    <property type="entry name" value="MG2"/>
    <property type="match status" value="1"/>
</dbReference>
<comment type="similarity">
    <text evidence="2">Belongs to the protease inhibitor I39 (alpha-2-macroglobulin) family.</text>
</comment>
<dbReference type="Pfam" id="PF17789">
    <property type="entry name" value="MG4"/>
    <property type="match status" value="1"/>
</dbReference>
<dbReference type="InterPro" id="IPR014756">
    <property type="entry name" value="Ig_E-set"/>
</dbReference>
<dbReference type="SUPFAM" id="SSF57610">
    <property type="entry name" value="Thyroglobulin type-1 domain"/>
    <property type="match status" value="3"/>
</dbReference>
<dbReference type="Gene3D" id="2.60.120.1540">
    <property type="match status" value="1"/>
</dbReference>
<evidence type="ECO:0000259" key="14">
    <source>
        <dbReference type="PROSITE" id="PS51162"/>
    </source>
</evidence>
<dbReference type="Pfam" id="PF07677">
    <property type="entry name" value="A2M_recep"/>
    <property type="match status" value="1"/>
</dbReference>
<keyword evidence="3" id="KW-0964">Secreted</keyword>
<dbReference type="Gene3D" id="2.60.40.690">
    <property type="entry name" value="Alpha-macroglobulin, receptor-binding domain"/>
    <property type="match status" value="1"/>
</dbReference>
<dbReference type="Pfam" id="PF17791">
    <property type="entry name" value="MG3"/>
    <property type="match status" value="1"/>
</dbReference>
<keyword evidence="9" id="KW-0245">EGF-like domain</keyword>
<dbReference type="Gene3D" id="6.20.50.160">
    <property type="match status" value="1"/>
</dbReference>
<dbReference type="SUPFAM" id="SSF48239">
    <property type="entry name" value="Terpenoid cyclases/Protein prenyltransferases"/>
    <property type="match status" value="1"/>
</dbReference>
<evidence type="ECO:0000256" key="8">
    <source>
        <dbReference type="ARBA" id="ARBA00023180"/>
    </source>
</evidence>
<reference evidence="15" key="1">
    <citation type="submission" date="2021-10" db="EMBL/GenBank/DDBJ databases">
        <title>Tropical sea cucumber genome reveals ecological adaptation and Cuvierian tubules defense mechanism.</title>
        <authorList>
            <person name="Chen T."/>
        </authorList>
    </citation>
    <scope>NUCLEOTIDE SEQUENCE</scope>
    <source>
        <strain evidence="15">Nanhai2018</strain>
        <tissue evidence="15">Muscle</tissue>
    </source>
</reference>
<dbReference type="InterPro" id="IPR040839">
    <property type="entry name" value="MG4"/>
</dbReference>
<dbReference type="InterPro" id="IPR036595">
    <property type="entry name" value="A-macroglobulin_rcpt-bd_sf"/>
</dbReference>
<dbReference type="SMART" id="SM00179">
    <property type="entry name" value="EGF_CA"/>
    <property type="match status" value="1"/>
</dbReference>
<evidence type="ECO:0000256" key="9">
    <source>
        <dbReference type="PROSITE-ProRule" id="PRU00076"/>
    </source>
</evidence>
<dbReference type="PROSITE" id="PS01187">
    <property type="entry name" value="EGF_CA"/>
    <property type="match status" value="1"/>
</dbReference>
<feature type="region of interest" description="Disordered" evidence="11">
    <location>
        <begin position="537"/>
        <end position="558"/>
    </location>
</feature>
<dbReference type="Gene3D" id="2.60.40.10">
    <property type="entry name" value="Immunoglobulins"/>
    <property type="match status" value="2"/>
</dbReference>
<feature type="domain" description="Thyroglobulin type-1" evidence="14">
    <location>
        <begin position="664"/>
        <end position="729"/>
    </location>
</feature>
<dbReference type="InterPro" id="IPR047565">
    <property type="entry name" value="Alpha-macroglob_thiol-ester_cl"/>
</dbReference>
<dbReference type="InterPro" id="IPR050473">
    <property type="entry name" value="A2M/Complement_sys"/>
</dbReference>
<dbReference type="InterPro" id="IPR000716">
    <property type="entry name" value="Thyroglobulin_1"/>
</dbReference>
<dbReference type="InterPro" id="IPR013783">
    <property type="entry name" value="Ig-like_fold"/>
</dbReference>
<dbReference type="SUPFAM" id="SSF81296">
    <property type="entry name" value="E set domains"/>
    <property type="match status" value="1"/>
</dbReference>
<keyword evidence="5 12" id="KW-0732">Signal</keyword>
<comment type="caution">
    <text evidence="15">The sequence shown here is derived from an EMBL/GenBank/DDBJ whole genome shotgun (WGS) entry which is preliminary data.</text>
</comment>
<proteinExistence type="inferred from homology"/>
<dbReference type="PROSITE" id="PS51162">
    <property type="entry name" value="THYROGLOBULIN_1_2"/>
    <property type="match status" value="3"/>
</dbReference>
<dbReference type="InterPro" id="IPR000742">
    <property type="entry name" value="EGF"/>
</dbReference>
<evidence type="ECO:0000256" key="12">
    <source>
        <dbReference type="SAM" id="SignalP"/>
    </source>
</evidence>
<protein>
    <submittedName>
        <fullName evidence="15">Murinoglobulin-1</fullName>
    </submittedName>
</protein>
<dbReference type="SMART" id="SM01360">
    <property type="entry name" value="A2M"/>
    <property type="match status" value="1"/>
</dbReference>
<dbReference type="Pfam" id="PF00086">
    <property type="entry name" value="Thyroglobulin_1"/>
    <property type="match status" value="3"/>
</dbReference>
<evidence type="ECO:0000256" key="1">
    <source>
        <dbReference type="ARBA" id="ARBA00004613"/>
    </source>
</evidence>
<dbReference type="Gene3D" id="4.10.800.10">
    <property type="entry name" value="Thyroglobulin type-1"/>
    <property type="match status" value="3"/>
</dbReference>
<evidence type="ECO:0000313" key="16">
    <source>
        <dbReference type="Proteomes" id="UP001152320"/>
    </source>
</evidence>
<dbReference type="SMART" id="SM01361">
    <property type="entry name" value="A2M_recep"/>
    <property type="match status" value="1"/>
</dbReference>
<dbReference type="Pfam" id="PF07678">
    <property type="entry name" value="TED_complement"/>
    <property type="match status" value="1"/>
</dbReference>
<keyword evidence="7 10" id="KW-1015">Disulfide bond</keyword>
<dbReference type="InterPro" id="IPR036857">
    <property type="entry name" value="Thyroglobulin_1_sf"/>
</dbReference>
<dbReference type="InterPro" id="IPR019742">
    <property type="entry name" value="MacrogloblnA2_CS"/>
</dbReference>
<dbReference type="InterPro" id="IPR001881">
    <property type="entry name" value="EGF-like_Ca-bd_dom"/>
</dbReference>
<keyword evidence="4" id="KW-0646">Protease inhibitor</keyword>
<evidence type="ECO:0000256" key="3">
    <source>
        <dbReference type="ARBA" id="ARBA00022525"/>
    </source>
</evidence>
<dbReference type="CDD" id="cd00191">
    <property type="entry name" value="TY"/>
    <property type="match status" value="3"/>
</dbReference>
<dbReference type="SMART" id="SM00211">
    <property type="entry name" value="TY"/>
    <property type="match status" value="3"/>
</dbReference>
<dbReference type="GO" id="GO:0004867">
    <property type="term" value="F:serine-type endopeptidase inhibitor activity"/>
    <property type="evidence" value="ECO:0007669"/>
    <property type="project" value="UniProtKB-KW"/>
</dbReference>
<evidence type="ECO:0000256" key="4">
    <source>
        <dbReference type="ARBA" id="ARBA00022690"/>
    </source>
</evidence>
<organism evidence="15 16">
    <name type="scientific">Holothuria leucospilota</name>
    <name type="common">Black long sea cucumber</name>
    <name type="synonym">Mertensiothuria leucospilota</name>
    <dbReference type="NCBI Taxonomy" id="206669"/>
    <lineage>
        <taxon>Eukaryota</taxon>
        <taxon>Metazoa</taxon>
        <taxon>Echinodermata</taxon>
        <taxon>Eleutherozoa</taxon>
        <taxon>Echinozoa</taxon>
        <taxon>Holothuroidea</taxon>
        <taxon>Aspidochirotacea</taxon>
        <taxon>Aspidochirotida</taxon>
        <taxon>Holothuriidae</taxon>
        <taxon>Holothuria</taxon>
    </lineage>
</organism>
<name>A0A9Q1BM83_HOLLE</name>
<dbReference type="InterPro" id="IPR041555">
    <property type="entry name" value="MG3"/>
</dbReference>
<sequence length="2003" mass="222862">MKMFLTSLFIVVAGKCCLAAHHEPVEGMTGGNGGFGYFLLFPGNLEAGETVEGYIEANVTEPFTATLDFIHSYHQDRHFSSRQLITGGSGHISITVPEVDYWYGSVNFTAELEGTKEQYHGSESGVYIWRQKQQATFIETDKPIYKPGQEVKFRIVTINSHFRPDVSNISKIFVESPNNIRLVQWNDVERPDGLVDLAFQLIAEPTLGKYNVRAYIDGEWRSQSFKVEEYVLPKFEITFSAPKFILINAEEYAFQVCAKYTYGQPVRGSVSGQVGLRQREYSYYPRDRIDLLNPEGEQDEAPLMNPLDFAGELDQNGCLDVDLDITRMRLNSTEVPYWRSKLMIRATAYEANTGNEFSETSEVTELETTPMRFELKSPASFKPGIPYQGRIQVMYPDESPAAGKEIKIEATVDRESVFEQEFTADEYGVVTFEIPYAVNNQSVQLVVTSSDYKRVNHTTGYYQVYDPISYFHLNPGYSPTGRYIQIQPIYDTLSAGETPEIRVLYTSDDSSVSSHFKFQFVARNKLYDASAIAAGQDRMKRNSEPEEPIELPPGELGPPDTFITCPEGFEFGDGVKKCVRISDPAEHEESECERQAREADEKGGIGNFKPDCEENGDFAAQQCHSSLGQCWCVDENGRERTNTRRGPTEDRVDCTGMSPVEDEESECERQVREEQAKGLLGNYIPTCEENGDFAAQQCHGSSGNCWCVDENGQEIEGTLRGPTEEMVDCAEDIIEVEESDCETKRREAEEKGGIGSYTPTCKETGEYTLEQCHVSSGTCWCVDEEGNELPDTRRGPTEEKVDCESFFEETVVTTPSEELIIEPFHFTPPPPIIHYDPQELQEAVFSVKITASLSPVARLVVYYISPEGEVVADSVELKVNEAFENEVSLDFSDEEVLPGSETKLKVSAEPGSLCGVGIVDKSVYVLGGDNKLTPKKLFSEFDLSIRQVYSYRGCRGFYGRKKRDILFPGYRYPSVNYEDSEDALHTAGLLVMTNYDVSVAPCYYNPIGLKRFLLDLLVLGVVLIRIVRNRSAAISHPPGCGHCSVSAYSSDVNEGVETVSQRGGEQSAEDGEAKIRSYFPSTWLWTLQRVSENSAEMDLPVPHTITDWVANGFCTNVERGVGVAQTVTLRAFQPFFLSMSLPYSIIRTEKTPIKVSVFNYLKECLVVQVTLAESDDFELSGNAVFVVAVPAGESTVVSYKVTATEFGEIPLQVSAESVDDESGLCGSDPVGAAGARDAVLRNLLVKPEGEPETISQSAYFCLKEGDEPYSKQIFVDVPQNHVPGTAKGEVTVTGDLVGNTLSNVEDLIRMPYGCGEQNLVSMVPNIVALQYLQSVGESSSEIEEQAKRYILSGYQRELNYRRDDNSYSAFGNSNPEGSTFLTAFVVRTYAHADKFVDIDERDMNVTIDWLRSIQERDGSFRTVGYLAHKAMKGGVNNNLTLAAYVVSTFLEAGYTLQDPTVLSAFRYINSQLDSLRDTYSAALLAYAYALADMNEFYNVYEMLEDMAVEEEGTIHWETNREGLPSYTSYYQNSAKAQNIEMTAYVLRAIMIKDIPDALLIGSKIARWLVAQRNPRGGFSSTQDTVIGMTALAEFAMHGSGDDTEIAVTMDFSGAEQLEFDVNNDNRFIVQKDSFENFPADVSISASGKGCILYSVSGDYYIKKEKQTLDPFTLLVNAVPAIQTNRKRRQTTEGSDACDVFTVSIQARYNGEDGASNMAIINFRPVSGFVFDKDSLDSLVNKYTVLKRYEINADTITFYFDEITNEDIGFEFDVTKEFDVEDPKPAFITILDYYENGLKVAEEFEFVCGHAPQQVVVESTTYTTPVSPSGFQSSTPTETPDFDECSVSDICGGPEYECINYPGTYECVCAEGYTLDEAEVNCIAVPSCPVCVSSDLPDNAEEVICSADLIHVMKFLLDNSFRPLFDLVAAESIAGRYYLDVEIDEACTCDLLIVGDRQVVIATQGQISPSDGRGDEKILLDETVIIGPSVSSFKKKVRKILQNC</sequence>
<dbReference type="PROSITE" id="PS50026">
    <property type="entry name" value="EGF_3"/>
    <property type="match status" value="1"/>
</dbReference>
<evidence type="ECO:0000256" key="2">
    <source>
        <dbReference type="ARBA" id="ARBA00010952"/>
    </source>
</evidence>
<dbReference type="InterPro" id="IPR011625">
    <property type="entry name" value="A2M_N_BRD"/>
</dbReference>
<dbReference type="GO" id="GO:0005615">
    <property type="term" value="C:extracellular space"/>
    <property type="evidence" value="ECO:0007669"/>
    <property type="project" value="InterPro"/>
</dbReference>
<evidence type="ECO:0000256" key="11">
    <source>
        <dbReference type="SAM" id="MobiDB-lite"/>
    </source>
</evidence>
<dbReference type="SUPFAM" id="SSF57196">
    <property type="entry name" value="EGF/Laminin"/>
    <property type="match status" value="1"/>
</dbReference>
<feature type="disulfide bond" evidence="10">
    <location>
        <begin position="698"/>
        <end position="705"/>
    </location>
</feature>
<dbReference type="SMART" id="SM01419">
    <property type="entry name" value="Thiol-ester_cl"/>
    <property type="match status" value="1"/>
</dbReference>
<feature type="domain" description="Thyroglobulin type-1" evidence="14">
    <location>
        <begin position="738"/>
        <end position="803"/>
    </location>
</feature>
<feature type="chain" id="PRO_5040326749" evidence="12">
    <location>
        <begin position="20"/>
        <end position="2003"/>
    </location>
</feature>
<comment type="subcellular location">
    <subcellularLocation>
        <location evidence="1">Secreted</location>
    </subcellularLocation>
</comment>
<dbReference type="CDD" id="cd00054">
    <property type="entry name" value="EGF_CA"/>
    <property type="match status" value="1"/>
</dbReference>
<dbReference type="Gene3D" id="2.20.130.20">
    <property type="match status" value="1"/>
</dbReference>
<feature type="disulfide bond" evidence="10">
    <location>
        <begin position="623"/>
        <end position="630"/>
    </location>
</feature>
<dbReference type="InterPro" id="IPR011626">
    <property type="entry name" value="Alpha-macroglobulin_TED"/>
</dbReference>
<feature type="compositionally biased region" description="Basic and acidic residues" evidence="11">
    <location>
        <begin position="641"/>
        <end position="653"/>
    </location>
</feature>
<dbReference type="SUPFAM" id="SSF49410">
    <property type="entry name" value="Alpha-macroglobulin receptor domain"/>
    <property type="match status" value="1"/>
</dbReference>